<comment type="similarity">
    <text evidence="2 12">Belongs to the ELO family.</text>
</comment>
<dbReference type="GO" id="GO:0009922">
    <property type="term" value="F:fatty acid elongase activity"/>
    <property type="evidence" value="ECO:0007669"/>
    <property type="project" value="UniProtKB-EC"/>
</dbReference>
<comment type="subcellular location">
    <subcellularLocation>
        <location evidence="1">Membrane</location>
        <topology evidence="1">Multi-pass membrane protein</topology>
    </subcellularLocation>
</comment>
<feature type="transmembrane region" description="Helical" evidence="12">
    <location>
        <begin position="272"/>
        <end position="291"/>
    </location>
</feature>
<feature type="transmembrane region" description="Helical" evidence="12">
    <location>
        <begin position="101"/>
        <end position="121"/>
    </location>
</feature>
<feature type="transmembrane region" description="Helical" evidence="12">
    <location>
        <begin position="152"/>
        <end position="173"/>
    </location>
</feature>
<feature type="transmembrane region" description="Helical" evidence="12">
    <location>
        <begin position="180"/>
        <end position="197"/>
    </location>
</feature>
<protein>
    <recommendedName>
        <fullName evidence="12">Elongation of fatty acids protein</fullName>
        <ecNumber evidence="12">2.3.1.-</ecNumber>
    </recommendedName>
</protein>
<evidence type="ECO:0000256" key="5">
    <source>
        <dbReference type="ARBA" id="ARBA00022692"/>
    </source>
</evidence>
<dbReference type="GO" id="GO:0034625">
    <property type="term" value="P:fatty acid elongation, monounsaturated fatty acid"/>
    <property type="evidence" value="ECO:0007669"/>
    <property type="project" value="TreeGrafter"/>
</dbReference>
<dbReference type="GO" id="GO:0030148">
    <property type="term" value="P:sphingolipid biosynthetic process"/>
    <property type="evidence" value="ECO:0007669"/>
    <property type="project" value="TreeGrafter"/>
</dbReference>
<feature type="transmembrane region" description="Helical" evidence="12">
    <location>
        <begin position="68"/>
        <end position="89"/>
    </location>
</feature>
<keyword evidence="15" id="KW-1185">Reference proteome</keyword>
<dbReference type="Pfam" id="PF01151">
    <property type="entry name" value="ELO"/>
    <property type="match status" value="1"/>
</dbReference>
<evidence type="ECO:0000313" key="14">
    <source>
        <dbReference type="EMBL" id="KAK4534368.1"/>
    </source>
</evidence>
<feature type="transmembrane region" description="Helical" evidence="12">
    <location>
        <begin position="242"/>
        <end position="260"/>
    </location>
</feature>
<evidence type="ECO:0000256" key="8">
    <source>
        <dbReference type="ARBA" id="ARBA00023098"/>
    </source>
</evidence>
<dbReference type="Proteomes" id="UP001301350">
    <property type="component" value="Unassembled WGS sequence"/>
</dbReference>
<keyword evidence="5 12" id="KW-0812">Transmembrane</keyword>
<dbReference type="GO" id="GO:0005789">
    <property type="term" value="C:endoplasmic reticulum membrane"/>
    <property type="evidence" value="ECO:0007669"/>
    <property type="project" value="TreeGrafter"/>
</dbReference>
<dbReference type="InterPro" id="IPR002076">
    <property type="entry name" value="ELO_fam"/>
</dbReference>
<comment type="catalytic activity">
    <reaction evidence="12">
        <text>an acyl-CoA + malonyl-CoA + H(+) = a 3-oxoacyl-CoA + CO2 + CoA</text>
        <dbReference type="Rhea" id="RHEA:50252"/>
        <dbReference type="ChEBI" id="CHEBI:15378"/>
        <dbReference type="ChEBI" id="CHEBI:16526"/>
        <dbReference type="ChEBI" id="CHEBI:57287"/>
        <dbReference type="ChEBI" id="CHEBI:57384"/>
        <dbReference type="ChEBI" id="CHEBI:58342"/>
        <dbReference type="ChEBI" id="CHEBI:90726"/>
    </reaction>
    <physiologicalReaction direction="left-to-right" evidence="12">
        <dbReference type="Rhea" id="RHEA:50253"/>
    </physiologicalReaction>
</comment>
<comment type="catalytic activity">
    <reaction evidence="11">
        <text>a very-long-chain acyl-CoA + malonyl-CoA + H(+) = a very-long-chain 3-oxoacyl-CoA + CO2 + CoA</text>
        <dbReference type="Rhea" id="RHEA:32727"/>
        <dbReference type="ChEBI" id="CHEBI:15378"/>
        <dbReference type="ChEBI" id="CHEBI:16526"/>
        <dbReference type="ChEBI" id="CHEBI:57287"/>
        <dbReference type="ChEBI" id="CHEBI:57384"/>
        <dbReference type="ChEBI" id="CHEBI:90725"/>
        <dbReference type="ChEBI" id="CHEBI:90736"/>
        <dbReference type="EC" id="2.3.1.199"/>
    </reaction>
</comment>
<dbReference type="GO" id="GO:0034626">
    <property type="term" value="P:fatty acid elongation, polyunsaturated fatty acid"/>
    <property type="evidence" value="ECO:0007669"/>
    <property type="project" value="TreeGrafter"/>
</dbReference>
<comment type="caution">
    <text evidence="14">The sequence shown here is derived from an EMBL/GenBank/DDBJ whole genome shotgun (WGS) entry which is preliminary data.</text>
</comment>
<organism evidence="14 15">
    <name type="scientific">Cyanidium caldarium</name>
    <name type="common">Red alga</name>
    <dbReference type="NCBI Taxonomy" id="2771"/>
    <lineage>
        <taxon>Eukaryota</taxon>
        <taxon>Rhodophyta</taxon>
        <taxon>Bangiophyceae</taxon>
        <taxon>Cyanidiales</taxon>
        <taxon>Cyanidiaceae</taxon>
        <taxon>Cyanidium</taxon>
    </lineage>
</organism>
<reference evidence="14 15" key="1">
    <citation type="submission" date="2022-07" db="EMBL/GenBank/DDBJ databases">
        <title>Genome-wide signatures of adaptation to extreme environments.</title>
        <authorList>
            <person name="Cho C.H."/>
            <person name="Yoon H.S."/>
        </authorList>
    </citation>
    <scope>NUCLEOTIDE SEQUENCE [LARGE SCALE GENOMIC DNA]</scope>
    <source>
        <strain evidence="14 15">DBV 063 E5</strain>
    </source>
</reference>
<dbReference type="EMBL" id="JANCYW010000001">
    <property type="protein sequence ID" value="KAK4534368.1"/>
    <property type="molecule type" value="Genomic_DNA"/>
</dbReference>
<dbReference type="GO" id="GO:0042761">
    <property type="term" value="P:very long-chain fatty acid biosynthetic process"/>
    <property type="evidence" value="ECO:0007669"/>
    <property type="project" value="TreeGrafter"/>
</dbReference>
<evidence type="ECO:0000256" key="2">
    <source>
        <dbReference type="ARBA" id="ARBA00007263"/>
    </source>
</evidence>
<feature type="transmembrane region" description="Helical" evidence="12">
    <location>
        <begin position="203"/>
        <end position="222"/>
    </location>
</feature>
<evidence type="ECO:0000256" key="12">
    <source>
        <dbReference type="RuleBase" id="RU361115"/>
    </source>
</evidence>
<accession>A0AAV9IQT5</accession>
<gene>
    <name evidence="14" type="ORF">CDCA_CDCA01G0393</name>
</gene>
<evidence type="ECO:0000256" key="1">
    <source>
        <dbReference type="ARBA" id="ARBA00004141"/>
    </source>
</evidence>
<keyword evidence="8 12" id="KW-0443">Lipid metabolism</keyword>
<evidence type="ECO:0000313" key="15">
    <source>
        <dbReference type="Proteomes" id="UP001301350"/>
    </source>
</evidence>
<sequence>MSWTRCWFLWLVLWVGVGGSLAATAGAISPLSTSASGDGWCDGLVAWATRLDARVRQFDFAHAPLSHVAYPVCGMLTYLLTVGLLVWVMRKRAPMRLQAAVLVHNVVLCVLSVAMGAGTAVEVFRHWRRSPDGVRAILCDHDGTVMRGRLSFWMYVFYASKYYELLDTVIMILRKRPLSFLHVYHHCVVLPLFWVYMRTSMVIHFILVIANSLVHVFMYYYYAVASLGMSVWWKRHLTMAQIVQFVIDLTATYPFVYFYLRHPRGCSGSMRGFIFGQAVGISFFYLFVDFFHKSYTKRRSKDAGAVPPVMITGAAVEDRATAAAAAAAAAAAVSGVEAPAAAGLVKRPRPSKRS</sequence>
<feature type="chain" id="PRO_5043608843" description="Elongation of fatty acids protein" evidence="13">
    <location>
        <begin position="23"/>
        <end position="354"/>
    </location>
</feature>
<evidence type="ECO:0000256" key="9">
    <source>
        <dbReference type="ARBA" id="ARBA00023136"/>
    </source>
</evidence>
<keyword evidence="4 12" id="KW-0808">Transferase</keyword>
<evidence type="ECO:0000256" key="11">
    <source>
        <dbReference type="ARBA" id="ARBA00047375"/>
    </source>
</evidence>
<dbReference type="GO" id="GO:0019367">
    <property type="term" value="P:fatty acid elongation, saturated fatty acid"/>
    <property type="evidence" value="ECO:0007669"/>
    <property type="project" value="TreeGrafter"/>
</dbReference>
<feature type="signal peptide" evidence="13">
    <location>
        <begin position="1"/>
        <end position="22"/>
    </location>
</feature>
<dbReference type="PANTHER" id="PTHR11157:SF134">
    <property type="entry name" value="ELONGATION OF FATTY ACIDS PROTEIN 1-RELATED"/>
    <property type="match status" value="1"/>
</dbReference>
<evidence type="ECO:0000256" key="6">
    <source>
        <dbReference type="ARBA" id="ARBA00022832"/>
    </source>
</evidence>
<dbReference type="AlphaFoldDB" id="A0AAV9IQT5"/>
<evidence type="ECO:0000256" key="4">
    <source>
        <dbReference type="ARBA" id="ARBA00022679"/>
    </source>
</evidence>
<dbReference type="InterPro" id="IPR030457">
    <property type="entry name" value="ELO_CS"/>
</dbReference>
<proteinExistence type="inferred from homology"/>
<name>A0AAV9IQT5_CYACA</name>
<keyword evidence="3 12" id="KW-0444">Lipid biosynthesis</keyword>
<keyword evidence="7 12" id="KW-1133">Transmembrane helix</keyword>
<dbReference type="EC" id="2.3.1.-" evidence="12"/>
<keyword evidence="6 12" id="KW-0276">Fatty acid metabolism</keyword>
<evidence type="ECO:0000256" key="13">
    <source>
        <dbReference type="SAM" id="SignalP"/>
    </source>
</evidence>
<dbReference type="PANTHER" id="PTHR11157">
    <property type="entry name" value="FATTY ACID ACYL TRANSFERASE-RELATED"/>
    <property type="match status" value="1"/>
</dbReference>
<evidence type="ECO:0000256" key="3">
    <source>
        <dbReference type="ARBA" id="ARBA00022516"/>
    </source>
</evidence>
<dbReference type="PROSITE" id="PS01188">
    <property type="entry name" value="ELO"/>
    <property type="match status" value="1"/>
</dbReference>
<evidence type="ECO:0000256" key="7">
    <source>
        <dbReference type="ARBA" id="ARBA00022989"/>
    </source>
</evidence>
<keyword evidence="13" id="KW-0732">Signal</keyword>
<evidence type="ECO:0000256" key="10">
    <source>
        <dbReference type="ARBA" id="ARBA00023160"/>
    </source>
</evidence>
<keyword evidence="10 12" id="KW-0275">Fatty acid biosynthesis</keyword>
<keyword evidence="9 12" id="KW-0472">Membrane</keyword>